<feature type="transmembrane region" description="Helical" evidence="1">
    <location>
        <begin position="31"/>
        <end position="51"/>
    </location>
</feature>
<name>A0A7L6BDQ2_9ACTN</name>
<dbReference type="RefSeq" id="WP_181572431.1">
    <property type="nucleotide sequence ID" value="NZ_CP059322.2"/>
</dbReference>
<keyword evidence="1" id="KW-0472">Membrane</keyword>
<gene>
    <name evidence="3" type="ORF">H1D33_15320</name>
</gene>
<dbReference type="AlphaFoldDB" id="A0A7L6BDQ2"/>
<keyword evidence="1" id="KW-1133">Transmembrane helix</keyword>
<accession>A0A7L6BDQ2</accession>
<keyword evidence="1" id="KW-0812">Transmembrane</keyword>
<organism evidence="3 4">
    <name type="scientific">Micromonospora robiginosa</name>
    <dbReference type="NCBI Taxonomy" id="2749844"/>
    <lineage>
        <taxon>Bacteria</taxon>
        <taxon>Bacillati</taxon>
        <taxon>Actinomycetota</taxon>
        <taxon>Actinomycetes</taxon>
        <taxon>Micromonosporales</taxon>
        <taxon>Micromonosporaceae</taxon>
        <taxon>Micromonospora</taxon>
    </lineage>
</organism>
<proteinExistence type="predicted"/>
<dbReference type="KEGG" id="mfeu:H1D33_15320"/>
<reference evidence="3 4" key="2">
    <citation type="journal article" date="2021" name="Mar. Drugs">
        <title>A New Micromonospora Strain with Antibiotic Activity Isolated from the Microbiome of a Mid-Atlantic Deep-Sea Sponge.</title>
        <authorList>
            <person name="Back C.R."/>
            <person name="Stennett H.L."/>
            <person name="Williams S.E."/>
            <person name="Wang L."/>
            <person name="Ojeda Gomez J."/>
            <person name="Abdulle O.M."/>
            <person name="Duffy T."/>
            <person name="Neal C."/>
            <person name="Mantell J."/>
            <person name="Jepson M.A."/>
            <person name="Hendry K.R."/>
            <person name="Powell D."/>
            <person name="Stach J.E.M."/>
            <person name="Essex-Lopresti A.E."/>
            <person name="Willis C.L."/>
            <person name="Curnow P."/>
            <person name="Race P.R."/>
        </authorList>
    </citation>
    <scope>NUCLEOTIDE SEQUENCE [LARGE SCALE GENOMIC DNA]</scope>
    <source>
        <strain evidence="3 4">28ISP2-46</strain>
    </source>
</reference>
<reference evidence="4" key="1">
    <citation type="submission" date="2020-07" db="EMBL/GenBank/DDBJ databases">
        <title>A new Micromonospora strain with potent antibiotic activity isolated from the microbiome of a mid-Atlantic deep-sea sponge.</title>
        <authorList>
            <person name="Back C.R."/>
            <person name="Stennett H.L."/>
            <person name="Williams S.E."/>
            <person name="Wang L."/>
            <person name="Ojeda Gomez J."/>
            <person name="Abdulle O.M."/>
            <person name="Duffy T."/>
            <person name="Hendry K.R."/>
            <person name="Powell D."/>
            <person name="Stach J.E."/>
            <person name="Essex-Lopresti A.E."/>
            <person name="Willis C.L."/>
            <person name="Curnow P."/>
            <person name="Race P.R."/>
        </authorList>
    </citation>
    <scope>NUCLEOTIDE SEQUENCE [LARGE SCALE GENOMIC DNA]</scope>
    <source>
        <strain evidence="4">28ISP2-46</strain>
    </source>
</reference>
<evidence type="ECO:0000313" key="3">
    <source>
        <dbReference type="EMBL" id="QLQ40064.1"/>
    </source>
</evidence>
<keyword evidence="4" id="KW-1185">Reference proteome</keyword>
<sequence>MGIGTSIFLIAVGAILTFALNASVGGVDLDVVGWILMAAGVLGLIMTTLVWGRRRQVVTTTAAEQPVEYRRVEERRDVAPPM</sequence>
<feature type="domain" description="DUF6458" evidence="2">
    <location>
        <begin position="1"/>
        <end position="77"/>
    </location>
</feature>
<dbReference type="InterPro" id="IPR045597">
    <property type="entry name" value="DUF6458"/>
</dbReference>
<evidence type="ECO:0000256" key="1">
    <source>
        <dbReference type="SAM" id="Phobius"/>
    </source>
</evidence>
<evidence type="ECO:0000259" key="2">
    <source>
        <dbReference type="Pfam" id="PF20059"/>
    </source>
</evidence>
<dbReference type="EMBL" id="CP059322">
    <property type="protein sequence ID" value="QLQ40064.1"/>
    <property type="molecule type" value="Genomic_DNA"/>
</dbReference>
<dbReference type="Pfam" id="PF20059">
    <property type="entry name" value="DUF6458"/>
    <property type="match status" value="1"/>
</dbReference>
<protein>
    <submittedName>
        <fullName evidence="3">DUF6458 family protein</fullName>
    </submittedName>
</protein>
<evidence type="ECO:0000313" key="4">
    <source>
        <dbReference type="Proteomes" id="UP000510844"/>
    </source>
</evidence>
<dbReference type="Proteomes" id="UP000510844">
    <property type="component" value="Chromosome"/>
</dbReference>